<gene>
    <name evidence="2" type="ORF">MmTuc01_2926</name>
</gene>
<dbReference type="KEGG" id="mmaz:MmTuc01_2926"/>
<dbReference type="AlphaFoldDB" id="M1QD64"/>
<evidence type="ECO:0000313" key="2">
    <source>
        <dbReference type="EMBL" id="AGF98198.1"/>
    </source>
</evidence>
<evidence type="ECO:0000313" key="3">
    <source>
        <dbReference type="Proteomes" id="UP000011718"/>
    </source>
</evidence>
<dbReference type="Proteomes" id="UP000011718">
    <property type="component" value="Chromosome"/>
</dbReference>
<reference evidence="2 3" key="1">
    <citation type="journal article" date="2013" name="Genome Announc.">
        <title>Complete Genome of a Methanosarcina mazei Strain Isolated from Sediment Samples from an Amazonian Flooded Area.</title>
        <authorList>
            <person name="Assis das Gracas D."/>
            <person name="Thiago Juca Ramos R."/>
            <person name="Vieira Araujo A.C."/>
            <person name="Zahlouth R."/>
            <person name="Ribeiro Carneiro A."/>
            <person name="Souza Lopes T."/>
            <person name="Azevedo Barauna R."/>
            <person name="Azevedo V."/>
            <person name="Cruz Schneider M.P."/>
            <person name="Pellizari V.H."/>
            <person name="Silva A."/>
        </authorList>
    </citation>
    <scope>NUCLEOTIDE SEQUENCE [LARGE SCALE GENOMIC DNA]</scope>
    <source>
        <strain evidence="2 3">Tuc01</strain>
    </source>
</reference>
<organism evidence="2 3">
    <name type="scientific">Methanosarcina mazei Tuc01</name>
    <dbReference type="NCBI Taxonomy" id="1236903"/>
    <lineage>
        <taxon>Archaea</taxon>
        <taxon>Methanobacteriati</taxon>
        <taxon>Methanobacteriota</taxon>
        <taxon>Stenosarchaea group</taxon>
        <taxon>Methanomicrobia</taxon>
        <taxon>Methanosarcinales</taxon>
        <taxon>Methanosarcinaceae</taxon>
        <taxon>Methanosarcina</taxon>
    </lineage>
</organism>
<dbReference type="EMBL" id="CP004144">
    <property type="protein sequence ID" value="AGF98198.1"/>
    <property type="molecule type" value="Genomic_DNA"/>
</dbReference>
<dbReference type="HOGENOM" id="CLU_3210779_0_0_2"/>
<dbReference type="BioCyc" id="MMAZ1236903:G139K-2783-MONOMER"/>
<accession>M1QD64</accession>
<sequence length="44" mass="4472">MAKNTATEKAPKTGAECGKTQAKAPAPAKKNAKADSKLSKGSKK</sequence>
<evidence type="ECO:0000256" key="1">
    <source>
        <dbReference type="SAM" id="MobiDB-lite"/>
    </source>
</evidence>
<protein>
    <submittedName>
        <fullName evidence="2">Uncharacterized protein</fullName>
    </submittedName>
</protein>
<name>M1QD64_METMZ</name>
<proteinExistence type="predicted"/>
<feature type="region of interest" description="Disordered" evidence="1">
    <location>
        <begin position="1"/>
        <end position="44"/>
    </location>
</feature>